<name>A0ACD3B299_9AGAR</name>
<reference evidence="1 2" key="1">
    <citation type="journal article" date="2019" name="Nat. Ecol. Evol.">
        <title>Megaphylogeny resolves global patterns of mushroom evolution.</title>
        <authorList>
            <person name="Varga T."/>
            <person name="Krizsan K."/>
            <person name="Foldi C."/>
            <person name="Dima B."/>
            <person name="Sanchez-Garcia M."/>
            <person name="Sanchez-Ramirez S."/>
            <person name="Szollosi G.J."/>
            <person name="Szarkandi J.G."/>
            <person name="Papp V."/>
            <person name="Albert L."/>
            <person name="Andreopoulos W."/>
            <person name="Angelini C."/>
            <person name="Antonin V."/>
            <person name="Barry K.W."/>
            <person name="Bougher N.L."/>
            <person name="Buchanan P."/>
            <person name="Buyck B."/>
            <person name="Bense V."/>
            <person name="Catcheside P."/>
            <person name="Chovatia M."/>
            <person name="Cooper J."/>
            <person name="Damon W."/>
            <person name="Desjardin D."/>
            <person name="Finy P."/>
            <person name="Geml J."/>
            <person name="Haridas S."/>
            <person name="Hughes K."/>
            <person name="Justo A."/>
            <person name="Karasinski D."/>
            <person name="Kautmanova I."/>
            <person name="Kiss B."/>
            <person name="Kocsube S."/>
            <person name="Kotiranta H."/>
            <person name="LaButti K.M."/>
            <person name="Lechner B.E."/>
            <person name="Liimatainen K."/>
            <person name="Lipzen A."/>
            <person name="Lukacs Z."/>
            <person name="Mihaltcheva S."/>
            <person name="Morgado L.N."/>
            <person name="Niskanen T."/>
            <person name="Noordeloos M.E."/>
            <person name="Ohm R.A."/>
            <person name="Ortiz-Santana B."/>
            <person name="Ovrebo C."/>
            <person name="Racz N."/>
            <person name="Riley R."/>
            <person name="Savchenko A."/>
            <person name="Shiryaev A."/>
            <person name="Soop K."/>
            <person name="Spirin V."/>
            <person name="Szebenyi C."/>
            <person name="Tomsovsky M."/>
            <person name="Tulloss R.E."/>
            <person name="Uehling J."/>
            <person name="Grigoriev I.V."/>
            <person name="Vagvolgyi C."/>
            <person name="Papp T."/>
            <person name="Martin F.M."/>
            <person name="Miettinen O."/>
            <person name="Hibbett D.S."/>
            <person name="Nagy L.G."/>
        </authorList>
    </citation>
    <scope>NUCLEOTIDE SEQUENCE [LARGE SCALE GENOMIC DNA]</scope>
    <source>
        <strain evidence="1 2">NL-1719</strain>
    </source>
</reference>
<protein>
    <submittedName>
        <fullName evidence="1">Uncharacterized protein</fullName>
    </submittedName>
</protein>
<keyword evidence="2" id="KW-1185">Reference proteome</keyword>
<dbReference type="Proteomes" id="UP000308600">
    <property type="component" value="Unassembled WGS sequence"/>
</dbReference>
<dbReference type="EMBL" id="ML208288">
    <property type="protein sequence ID" value="TFK72175.1"/>
    <property type="molecule type" value="Genomic_DNA"/>
</dbReference>
<evidence type="ECO:0000313" key="1">
    <source>
        <dbReference type="EMBL" id="TFK72175.1"/>
    </source>
</evidence>
<evidence type="ECO:0000313" key="2">
    <source>
        <dbReference type="Proteomes" id="UP000308600"/>
    </source>
</evidence>
<accession>A0ACD3B299</accession>
<proteinExistence type="predicted"/>
<organism evidence="1 2">
    <name type="scientific">Pluteus cervinus</name>
    <dbReference type="NCBI Taxonomy" id="181527"/>
    <lineage>
        <taxon>Eukaryota</taxon>
        <taxon>Fungi</taxon>
        <taxon>Dikarya</taxon>
        <taxon>Basidiomycota</taxon>
        <taxon>Agaricomycotina</taxon>
        <taxon>Agaricomycetes</taxon>
        <taxon>Agaricomycetidae</taxon>
        <taxon>Agaricales</taxon>
        <taxon>Pluteineae</taxon>
        <taxon>Pluteaceae</taxon>
        <taxon>Pluteus</taxon>
    </lineage>
</organism>
<gene>
    <name evidence="1" type="ORF">BDN72DRAFT_371720</name>
</gene>
<sequence length="761" mass="85798">MDNPGWHAYSRAQKEQEYYRTHQHHGADGRWQPVEQMPQPFPGPGDYPYTPQQYPYPPQQYPYPPQNQQYPYPSQNAPPSPMAPSPPPKDALFQQPGFHVSMPPPGPPEYPFVSTSTLATRSAIERSQSLRVQRMDPHLQLMCGPLLRYDTIHDSVWRGAVLIVTADAGSVYDPHPLLTYEWDPDIPSFADPRSHPQRSFDLGHHPADPHSTISPISISQSKSEQAIPGPNAKNMVVPAHELWVYAGYTGTFTFWRFLIEIPLCEHEMPIRYSINRGQPLEFFVPGRNQNLRWAAHSCNGFSAGINPDDFRGPGFRSGYDPLWVDLLTKHAERPFHVMVGGGDQIYCDSLMREPEFQDWVSRQKPEEKQAYPLSQEMAEALDRFYFNHYCQHFRSGAFARANSSIPMVNMADDHDLIDGFGSYPDDLQTSPVFSAIGRRGYFFFLLFQCFINVDVDGTDDTPGKHVNRSIIIGNPGPYVKFPSHSFLASLGPQSAIILLDCRAERKKEQVCSPQEYNKVFSRLYNLPASVQHLIVQIGIPIAYPRMVFLETALDSKLNPLVALGKAGNLGLSGFVNKFNAEAELLDDLNDHWTAKSHKAERNWFIGQLQQFAKQRGIRVTFLSGDVHCAAVGILKTLKAKGRQELPPAVDHRYMLNIVTSAIVNTPPPPPVLGLVSSLATKVHKTMHQTETDETMWPLFGQDPDGTQRKQKHIMGRRNWCQVDWDASSGDLIFDIRVEKAKGEGNSVGYPVRAPPPGWQRG</sequence>